<accession>A0A7R8X0U8</accession>
<dbReference type="EMBL" id="CAJPEV010000159">
    <property type="protein sequence ID" value="CAG0881574.1"/>
    <property type="molecule type" value="Genomic_DNA"/>
</dbReference>
<reference evidence="1" key="1">
    <citation type="submission" date="2020-11" db="EMBL/GenBank/DDBJ databases">
        <authorList>
            <person name="Tran Van P."/>
        </authorList>
    </citation>
    <scope>NUCLEOTIDE SEQUENCE</scope>
</reference>
<dbReference type="AlphaFoldDB" id="A0A7R8X0U8"/>
<evidence type="ECO:0000313" key="2">
    <source>
        <dbReference type="Proteomes" id="UP000677054"/>
    </source>
</evidence>
<organism evidence="1">
    <name type="scientific">Darwinula stevensoni</name>
    <dbReference type="NCBI Taxonomy" id="69355"/>
    <lineage>
        <taxon>Eukaryota</taxon>
        <taxon>Metazoa</taxon>
        <taxon>Ecdysozoa</taxon>
        <taxon>Arthropoda</taxon>
        <taxon>Crustacea</taxon>
        <taxon>Oligostraca</taxon>
        <taxon>Ostracoda</taxon>
        <taxon>Podocopa</taxon>
        <taxon>Podocopida</taxon>
        <taxon>Darwinulocopina</taxon>
        <taxon>Darwinuloidea</taxon>
        <taxon>Darwinulidae</taxon>
        <taxon>Darwinula</taxon>
    </lineage>
</organism>
<evidence type="ECO:0000313" key="1">
    <source>
        <dbReference type="EMBL" id="CAD7241639.1"/>
    </source>
</evidence>
<sequence>MNTLGQLAGHLTKSTPISTSCFEFTEASSHNSHGQLLLNEIQEFLQKDDVIWMPNAEVVIEGQMIQKLCSVPNIDLFTEET</sequence>
<dbReference type="Proteomes" id="UP000677054">
    <property type="component" value="Unassembled WGS sequence"/>
</dbReference>
<dbReference type="OrthoDB" id="10263346at2759"/>
<protein>
    <submittedName>
        <fullName evidence="1">Uncharacterized protein</fullName>
    </submittedName>
</protein>
<dbReference type="EMBL" id="LR899676">
    <property type="protein sequence ID" value="CAD7241639.1"/>
    <property type="molecule type" value="Genomic_DNA"/>
</dbReference>
<proteinExistence type="predicted"/>
<keyword evidence="2" id="KW-1185">Reference proteome</keyword>
<gene>
    <name evidence="1" type="ORF">DSTB1V02_LOCUS1622</name>
</gene>
<name>A0A7R8X0U8_9CRUS</name>